<dbReference type="GO" id="GO:0003700">
    <property type="term" value="F:DNA-binding transcription factor activity"/>
    <property type="evidence" value="ECO:0007669"/>
    <property type="project" value="InterPro"/>
</dbReference>
<feature type="domain" description="HTH lysR-type" evidence="5">
    <location>
        <begin position="1"/>
        <end position="58"/>
    </location>
</feature>
<dbReference type="PROSITE" id="PS50931">
    <property type="entry name" value="HTH_LYSR"/>
    <property type="match status" value="1"/>
</dbReference>
<dbReference type="PANTHER" id="PTHR30419:SF30">
    <property type="entry name" value="LYSR FAMILY TRANSCRIPTIONAL REGULATOR"/>
    <property type="match status" value="1"/>
</dbReference>
<dbReference type="Proteomes" id="UP000549617">
    <property type="component" value="Unassembled WGS sequence"/>
</dbReference>
<dbReference type="EMBL" id="JACIJC010000001">
    <property type="protein sequence ID" value="MBB5684778.1"/>
    <property type="molecule type" value="Genomic_DNA"/>
</dbReference>
<dbReference type="InterPro" id="IPR050950">
    <property type="entry name" value="HTH-type_LysR_regulators"/>
</dbReference>
<dbReference type="PANTHER" id="PTHR30419">
    <property type="entry name" value="HTH-TYPE TRANSCRIPTIONAL REGULATOR YBHD"/>
    <property type="match status" value="1"/>
</dbReference>
<proteinExistence type="inferred from homology"/>
<organism evidence="6 7">
    <name type="scientific">Sphingobium boeckii</name>
    <dbReference type="NCBI Taxonomy" id="1082345"/>
    <lineage>
        <taxon>Bacteria</taxon>
        <taxon>Pseudomonadati</taxon>
        <taxon>Pseudomonadota</taxon>
        <taxon>Alphaproteobacteria</taxon>
        <taxon>Sphingomonadales</taxon>
        <taxon>Sphingomonadaceae</taxon>
        <taxon>Sphingobium</taxon>
    </lineage>
</organism>
<evidence type="ECO:0000313" key="7">
    <source>
        <dbReference type="Proteomes" id="UP000549617"/>
    </source>
</evidence>
<dbReference type="Gene3D" id="1.10.10.10">
    <property type="entry name" value="Winged helix-like DNA-binding domain superfamily/Winged helix DNA-binding domain"/>
    <property type="match status" value="1"/>
</dbReference>
<dbReference type="InterPro" id="IPR000847">
    <property type="entry name" value="LysR_HTH_N"/>
</dbReference>
<dbReference type="Gene3D" id="3.40.190.10">
    <property type="entry name" value="Periplasmic binding protein-like II"/>
    <property type="match status" value="2"/>
</dbReference>
<evidence type="ECO:0000313" key="6">
    <source>
        <dbReference type="EMBL" id="MBB5684778.1"/>
    </source>
</evidence>
<gene>
    <name evidence="6" type="ORF">FHS49_000769</name>
</gene>
<name>A0A7W9AFS3_9SPHN</name>
<dbReference type="Pfam" id="PF03466">
    <property type="entry name" value="LysR_substrate"/>
    <property type="match status" value="1"/>
</dbReference>
<dbReference type="InterPro" id="IPR036390">
    <property type="entry name" value="WH_DNA-bd_sf"/>
</dbReference>
<protein>
    <submittedName>
        <fullName evidence="6">DNA-binding transcriptional LysR family regulator</fullName>
    </submittedName>
</protein>
<dbReference type="SUPFAM" id="SSF46785">
    <property type="entry name" value="Winged helix' DNA-binding domain"/>
    <property type="match status" value="1"/>
</dbReference>
<keyword evidence="4" id="KW-0804">Transcription</keyword>
<comment type="caution">
    <text evidence="6">The sequence shown here is derived from an EMBL/GenBank/DDBJ whole genome shotgun (WGS) entry which is preliminary data.</text>
</comment>
<dbReference type="InterPro" id="IPR036388">
    <property type="entry name" value="WH-like_DNA-bd_sf"/>
</dbReference>
<dbReference type="GO" id="GO:0005829">
    <property type="term" value="C:cytosol"/>
    <property type="evidence" value="ECO:0007669"/>
    <property type="project" value="TreeGrafter"/>
</dbReference>
<dbReference type="RefSeq" id="WP_184015375.1">
    <property type="nucleotide sequence ID" value="NZ_JACIJC010000001.1"/>
</dbReference>
<dbReference type="FunFam" id="1.10.10.10:FF:000001">
    <property type="entry name" value="LysR family transcriptional regulator"/>
    <property type="match status" value="1"/>
</dbReference>
<sequence length="300" mass="32644">MKPNQMKTFIAVAEEGSIHRGARRLGISQPAVSTTIRQLEIHFGVPLMSRGVGGIELTEFGTLLLARGRALLSDMGRLYDEMSHLAEGQTGSVTVALSTATSAALLPPALKKFRDVLPSVDVMLKESSFSAAISALTEGSVDFAIMHVLPEFECPEGIDQVFLSKMPFIVGMRASHPLRNSKSITDLIDADWLLPPTSDGIPGTLFNAVFGRHGFSLPVCTTRCDSVGTALNLFAAMDLVGFFSKPLADVEFGRFGLIQLEFAEEFPFYHAVILKRRSMITTVVAQRFMQCFIDDAPAKD</sequence>
<comment type="similarity">
    <text evidence="1">Belongs to the LysR transcriptional regulatory family.</text>
</comment>
<evidence type="ECO:0000256" key="3">
    <source>
        <dbReference type="ARBA" id="ARBA00023125"/>
    </source>
</evidence>
<evidence type="ECO:0000256" key="2">
    <source>
        <dbReference type="ARBA" id="ARBA00023015"/>
    </source>
</evidence>
<dbReference type="AlphaFoldDB" id="A0A7W9AFS3"/>
<dbReference type="PRINTS" id="PR00039">
    <property type="entry name" value="HTHLYSR"/>
</dbReference>
<dbReference type="GO" id="GO:0003677">
    <property type="term" value="F:DNA binding"/>
    <property type="evidence" value="ECO:0007669"/>
    <property type="project" value="UniProtKB-KW"/>
</dbReference>
<evidence type="ECO:0000259" key="5">
    <source>
        <dbReference type="PROSITE" id="PS50931"/>
    </source>
</evidence>
<keyword evidence="3 6" id="KW-0238">DNA-binding</keyword>
<keyword evidence="2" id="KW-0805">Transcription regulation</keyword>
<evidence type="ECO:0000256" key="4">
    <source>
        <dbReference type="ARBA" id="ARBA00023163"/>
    </source>
</evidence>
<reference evidence="6 7" key="1">
    <citation type="submission" date="2020-08" db="EMBL/GenBank/DDBJ databases">
        <title>Genomic Encyclopedia of Type Strains, Phase IV (KMG-IV): sequencing the most valuable type-strain genomes for metagenomic binning, comparative biology and taxonomic classification.</title>
        <authorList>
            <person name="Goeker M."/>
        </authorList>
    </citation>
    <scope>NUCLEOTIDE SEQUENCE [LARGE SCALE GENOMIC DNA]</scope>
    <source>
        <strain evidence="6 7">DSM 25079</strain>
    </source>
</reference>
<evidence type="ECO:0000256" key="1">
    <source>
        <dbReference type="ARBA" id="ARBA00009437"/>
    </source>
</evidence>
<keyword evidence="7" id="KW-1185">Reference proteome</keyword>
<dbReference type="SUPFAM" id="SSF53850">
    <property type="entry name" value="Periplasmic binding protein-like II"/>
    <property type="match status" value="1"/>
</dbReference>
<dbReference type="Pfam" id="PF00126">
    <property type="entry name" value="HTH_1"/>
    <property type="match status" value="1"/>
</dbReference>
<dbReference type="InterPro" id="IPR005119">
    <property type="entry name" value="LysR_subst-bd"/>
</dbReference>
<accession>A0A7W9AFS3</accession>